<dbReference type="Proteomes" id="UP001250214">
    <property type="component" value="Unassembled WGS sequence"/>
</dbReference>
<protein>
    <submittedName>
        <fullName evidence="6">PLP-dependent aminotransferase family protein</fullName>
    </submittedName>
</protein>
<dbReference type="SUPFAM" id="SSF53383">
    <property type="entry name" value="PLP-dependent transferases"/>
    <property type="match status" value="1"/>
</dbReference>
<accession>A0ABU2HCM9</accession>
<comment type="cofactor">
    <cofactor evidence="1">
        <name>pyridoxal 5'-phosphate</name>
        <dbReference type="ChEBI" id="CHEBI:597326"/>
    </cofactor>
</comment>
<keyword evidence="2 6" id="KW-0032">Aminotransferase</keyword>
<dbReference type="GO" id="GO:0008483">
    <property type="term" value="F:transaminase activity"/>
    <property type="evidence" value="ECO:0007669"/>
    <property type="project" value="UniProtKB-KW"/>
</dbReference>
<gene>
    <name evidence="6" type="ORF">RIF23_20100</name>
</gene>
<organism evidence="6 7">
    <name type="scientific">Lipingzhangella rawalii</name>
    <dbReference type="NCBI Taxonomy" id="2055835"/>
    <lineage>
        <taxon>Bacteria</taxon>
        <taxon>Bacillati</taxon>
        <taxon>Actinomycetota</taxon>
        <taxon>Actinomycetes</taxon>
        <taxon>Streptosporangiales</taxon>
        <taxon>Nocardiopsidaceae</taxon>
        <taxon>Lipingzhangella</taxon>
    </lineage>
</organism>
<evidence type="ECO:0000256" key="1">
    <source>
        <dbReference type="ARBA" id="ARBA00001933"/>
    </source>
</evidence>
<evidence type="ECO:0000259" key="5">
    <source>
        <dbReference type="Pfam" id="PF00155"/>
    </source>
</evidence>
<keyword evidence="3" id="KW-0808">Transferase</keyword>
<keyword evidence="4" id="KW-0663">Pyridoxal phosphate</keyword>
<dbReference type="PANTHER" id="PTHR42790:SF19">
    <property type="entry name" value="KYNURENINE_ALPHA-AMINOADIPATE AMINOTRANSFERASE, MITOCHONDRIAL"/>
    <property type="match status" value="1"/>
</dbReference>
<dbReference type="PANTHER" id="PTHR42790">
    <property type="entry name" value="AMINOTRANSFERASE"/>
    <property type="match status" value="1"/>
</dbReference>
<dbReference type="EMBL" id="JAVLVT010000016">
    <property type="protein sequence ID" value="MDS1272595.1"/>
    <property type="molecule type" value="Genomic_DNA"/>
</dbReference>
<dbReference type="InterPro" id="IPR015424">
    <property type="entry name" value="PyrdxlP-dep_Trfase"/>
</dbReference>
<evidence type="ECO:0000256" key="3">
    <source>
        <dbReference type="ARBA" id="ARBA00022679"/>
    </source>
</evidence>
<evidence type="ECO:0000313" key="6">
    <source>
        <dbReference type="EMBL" id="MDS1272595.1"/>
    </source>
</evidence>
<dbReference type="RefSeq" id="WP_310914189.1">
    <property type="nucleotide sequence ID" value="NZ_JAVLVT010000016.1"/>
</dbReference>
<comment type="caution">
    <text evidence="6">The sequence shown here is derived from an EMBL/GenBank/DDBJ whole genome shotgun (WGS) entry which is preliminary data.</text>
</comment>
<reference evidence="7" key="1">
    <citation type="submission" date="2023-07" db="EMBL/GenBank/DDBJ databases">
        <title>Novel species in the genus Lipingzhangella isolated from Sambhar Salt Lake.</title>
        <authorList>
            <person name="Jiya N."/>
            <person name="Kajale S."/>
            <person name="Sharma A."/>
        </authorList>
    </citation>
    <scope>NUCLEOTIDE SEQUENCE [LARGE SCALE GENOMIC DNA]</scope>
    <source>
        <strain evidence="7">LS1_29</strain>
    </source>
</reference>
<sequence>MSLVTNECSWWKLFSRDARDNSDNEIESILSQAASSDLIAFSGGFPDPATFPTEEFLETFPEVVADPASLQYAPTLGLPGLREWFRRWLKEREGMAPGEGELLVTSGGMEGLTLLGRCLIDRGDRVMAEGPTFMGALMALRAAGARVDAAPMDSEGLRVDDLDRDVCGPGGAPKFLYVIPDHQNPMGVSLSAERRHRLVQIARRHGILIVEDVAYRELGFDGARLPSLYSLGPDVVAQVGTFSKTFSAGLRTGWISAPAEIVRVLARAKQYTDQCSAALGQMLLERYGRSGGFDRGIASARSFYASRSRALTRALETHLPAGVEYTHPTGGFFSWLTVPDSVDSIALREEALAEGVSYVPGTAFYPDGRGAQELRLAYSKVPEEQIEEGARRLGDLLSRALRSA</sequence>
<name>A0ABU2HCM9_9ACTN</name>
<dbReference type="InterPro" id="IPR015421">
    <property type="entry name" value="PyrdxlP-dep_Trfase_major"/>
</dbReference>
<proteinExistence type="predicted"/>
<dbReference type="InterPro" id="IPR004839">
    <property type="entry name" value="Aminotransferase_I/II_large"/>
</dbReference>
<dbReference type="InterPro" id="IPR015422">
    <property type="entry name" value="PyrdxlP-dep_Trfase_small"/>
</dbReference>
<keyword evidence="7" id="KW-1185">Reference proteome</keyword>
<evidence type="ECO:0000256" key="2">
    <source>
        <dbReference type="ARBA" id="ARBA00022576"/>
    </source>
</evidence>
<evidence type="ECO:0000256" key="4">
    <source>
        <dbReference type="ARBA" id="ARBA00022898"/>
    </source>
</evidence>
<dbReference type="CDD" id="cd00609">
    <property type="entry name" value="AAT_like"/>
    <property type="match status" value="1"/>
</dbReference>
<dbReference type="Gene3D" id="3.40.640.10">
    <property type="entry name" value="Type I PLP-dependent aspartate aminotransferase-like (Major domain)"/>
    <property type="match status" value="1"/>
</dbReference>
<dbReference type="Pfam" id="PF00155">
    <property type="entry name" value="Aminotran_1_2"/>
    <property type="match status" value="1"/>
</dbReference>
<dbReference type="Gene3D" id="3.90.1150.10">
    <property type="entry name" value="Aspartate Aminotransferase, domain 1"/>
    <property type="match status" value="1"/>
</dbReference>
<feature type="domain" description="Aminotransferase class I/classII large" evidence="5">
    <location>
        <begin position="47"/>
        <end position="393"/>
    </location>
</feature>
<evidence type="ECO:0000313" key="7">
    <source>
        <dbReference type="Proteomes" id="UP001250214"/>
    </source>
</evidence>
<dbReference type="InterPro" id="IPR050859">
    <property type="entry name" value="Class-I_PLP-dep_aminotransf"/>
</dbReference>